<dbReference type="RefSeq" id="WP_189630303.1">
    <property type="nucleotide sequence ID" value="NZ_BNAG01000003.1"/>
</dbReference>
<dbReference type="Proteomes" id="UP000658258">
    <property type="component" value="Unassembled WGS sequence"/>
</dbReference>
<dbReference type="Pfam" id="PF01817">
    <property type="entry name" value="CM_2"/>
    <property type="match status" value="1"/>
</dbReference>
<proteinExistence type="predicted"/>
<dbReference type="PANTHER" id="PTHR43018">
    <property type="entry name" value="PHOSPHO-2-DEHYDRO-3-DEOXYHEPTONATE ALDOLASE"/>
    <property type="match status" value="1"/>
</dbReference>
<dbReference type="InterPro" id="IPR036263">
    <property type="entry name" value="Chorismate_II_sf"/>
</dbReference>
<dbReference type="InterPro" id="IPR006218">
    <property type="entry name" value="DAHP1/KDSA"/>
</dbReference>
<evidence type="ECO:0000256" key="1">
    <source>
        <dbReference type="ARBA" id="ARBA00012404"/>
    </source>
</evidence>
<name>A0ABQ3I970_9BACT</name>
<dbReference type="SMART" id="SM00830">
    <property type="entry name" value="CM_2"/>
    <property type="match status" value="1"/>
</dbReference>
<dbReference type="InterPro" id="IPR036979">
    <property type="entry name" value="CM_dom_sf"/>
</dbReference>
<dbReference type="PANTHER" id="PTHR43018:SF1">
    <property type="entry name" value="PROTEIN AROA(G)"/>
    <property type="match status" value="1"/>
</dbReference>
<accession>A0ABQ3I970</accession>
<sequence>MVVRELKDWYPQYNKPLLISGPCSVETEEQLRNSVLPIIDKVDFVRGGIWKPRTRPGNFEGHGERALQWVQALRKETPFKFAMEVATPEHVELAHQYEVDLVWIGARTTVNPFNVAELAESFKGSELPVFIKNPIHAELSLWKGALERFSKAGVSKLGAIHRGFHSYQKNKYRNVPMWQIPLDLKSEFPELPLLCDPSHIAGDRGLVAEIAQRALDLNYDGLMIESHCKPDAAWSDAAQQIATANLPDLINGLLLRDDVFTKENIINQLELIREQIDQADRELLEALNLRMNLVEKIGEFKKENNVAIFQLSRWKEIFQSRQEWADQLNLDRQFVVEVLRLLHQQSVKTQTEVFNKKEQNLNLPND</sequence>
<keyword evidence="6" id="KW-1185">Reference proteome</keyword>
<dbReference type="PROSITE" id="PS51168">
    <property type="entry name" value="CHORISMATE_MUT_2"/>
    <property type="match status" value="1"/>
</dbReference>
<dbReference type="Gene3D" id="3.20.20.70">
    <property type="entry name" value="Aldolase class I"/>
    <property type="match status" value="1"/>
</dbReference>
<evidence type="ECO:0000313" key="5">
    <source>
        <dbReference type="EMBL" id="GHE66301.1"/>
    </source>
</evidence>
<keyword evidence="3" id="KW-0175">Coiled coil</keyword>
<reference evidence="6" key="1">
    <citation type="journal article" date="2019" name="Int. J. Syst. Evol. Microbiol.">
        <title>The Global Catalogue of Microorganisms (GCM) 10K type strain sequencing project: providing services to taxonomists for standard genome sequencing and annotation.</title>
        <authorList>
            <consortium name="The Broad Institute Genomics Platform"/>
            <consortium name="The Broad Institute Genome Sequencing Center for Infectious Disease"/>
            <person name="Wu L."/>
            <person name="Ma J."/>
        </authorList>
    </citation>
    <scope>NUCLEOTIDE SEQUENCE [LARGE SCALE GENOMIC DNA]</scope>
    <source>
        <strain evidence="6">CGMCC 1.15111</strain>
    </source>
</reference>
<dbReference type="EMBL" id="BNAG01000003">
    <property type="protein sequence ID" value="GHE66301.1"/>
    <property type="molecule type" value="Genomic_DNA"/>
</dbReference>
<dbReference type="InterPro" id="IPR013785">
    <property type="entry name" value="Aldolase_TIM"/>
</dbReference>
<dbReference type="EC" id="5.4.99.5" evidence="1"/>
<feature type="coiled-coil region" evidence="3">
    <location>
        <begin position="262"/>
        <end position="296"/>
    </location>
</feature>
<dbReference type="InterPro" id="IPR052899">
    <property type="entry name" value="Class-I_DAHP_synthase"/>
</dbReference>
<organism evidence="5 6">
    <name type="scientific">Roseivirga thermotolerans</name>
    <dbReference type="NCBI Taxonomy" id="1758176"/>
    <lineage>
        <taxon>Bacteria</taxon>
        <taxon>Pseudomonadati</taxon>
        <taxon>Bacteroidota</taxon>
        <taxon>Cytophagia</taxon>
        <taxon>Cytophagales</taxon>
        <taxon>Roseivirgaceae</taxon>
        <taxon>Roseivirga</taxon>
    </lineage>
</organism>
<dbReference type="InterPro" id="IPR002701">
    <property type="entry name" value="CM_II_prokaryot"/>
</dbReference>
<comment type="caution">
    <text evidence="5">The sequence shown here is derived from an EMBL/GenBank/DDBJ whole genome shotgun (WGS) entry which is preliminary data.</text>
</comment>
<dbReference type="Pfam" id="PF00793">
    <property type="entry name" value="DAHP_synth_1"/>
    <property type="match status" value="1"/>
</dbReference>
<gene>
    <name evidence="5" type="ORF">GCM10011340_21960</name>
</gene>
<dbReference type="Gene3D" id="1.20.59.10">
    <property type="entry name" value="Chorismate mutase"/>
    <property type="match status" value="1"/>
</dbReference>
<evidence type="ECO:0000256" key="3">
    <source>
        <dbReference type="SAM" id="Coils"/>
    </source>
</evidence>
<dbReference type="SUPFAM" id="SSF48600">
    <property type="entry name" value="Chorismate mutase II"/>
    <property type="match status" value="1"/>
</dbReference>
<feature type="domain" description="Chorismate mutase" evidence="4">
    <location>
        <begin position="263"/>
        <end position="354"/>
    </location>
</feature>
<evidence type="ECO:0000259" key="4">
    <source>
        <dbReference type="PROSITE" id="PS51168"/>
    </source>
</evidence>
<evidence type="ECO:0000313" key="6">
    <source>
        <dbReference type="Proteomes" id="UP000658258"/>
    </source>
</evidence>
<dbReference type="SUPFAM" id="SSF51569">
    <property type="entry name" value="Aldolase"/>
    <property type="match status" value="1"/>
</dbReference>
<protein>
    <recommendedName>
        <fullName evidence="1">chorismate mutase</fullName>
        <ecNumber evidence="1">5.4.99.5</ecNumber>
    </recommendedName>
</protein>
<evidence type="ECO:0000256" key="2">
    <source>
        <dbReference type="ARBA" id="ARBA00022679"/>
    </source>
</evidence>
<keyword evidence="2" id="KW-0808">Transferase</keyword>